<evidence type="ECO:0000256" key="2">
    <source>
        <dbReference type="ARBA" id="ARBA00022679"/>
    </source>
</evidence>
<feature type="domain" description="Carbohydrate kinase FGGY C-terminal" evidence="5">
    <location>
        <begin position="249"/>
        <end position="423"/>
    </location>
</feature>
<gene>
    <name evidence="6" type="ORF">I6G56_00360</name>
</gene>
<evidence type="ECO:0000256" key="1">
    <source>
        <dbReference type="ARBA" id="ARBA00009156"/>
    </source>
</evidence>
<accession>A0A7T2TXR6</accession>
<evidence type="ECO:0000259" key="4">
    <source>
        <dbReference type="Pfam" id="PF00370"/>
    </source>
</evidence>
<dbReference type="Proteomes" id="UP000594943">
    <property type="component" value="Plasmid unnamed"/>
</dbReference>
<dbReference type="SUPFAM" id="SSF53067">
    <property type="entry name" value="Actin-like ATPase domain"/>
    <property type="match status" value="2"/>
</dbReference>
<feature type="domain" description="Carbohydrate kinase FGGY N-terminal" evidence="4">
    <location>
        <begin position="5"/>
        <end position="237"/>
    </location>
</feature>
<comment type="similarity">
    <text evidence="1">Belongs to the FGGY kinase family.</text>
</comment>
<reference evidence="6 7" key="1">
    <citation type="submission" date="2020-12" db="EMBL/GenBank/DDBJ databases">
        <title>FDA dAtabase for Regulatory Grade micrObial Sequences (FDA-ARGOS): Supporting development and validation of Infectious Disease Dx tests.</title>
        <authorList>
            <person name="Nelson B."/>
            <person name="Plummer A."/>
            <person name="Tallon L."/>
            <person name="Sadzewicz L."/>
            <person name="Zhao X."/>
            <person name="Boylan J."/>
            <person name="Ott S."/>
            <person name="Bowen H."/>
            <person name="Vavikolanu K."/>
            <person name="Mehta A."/>
            <person name="Aluvathingal J."/>
            <person name="Nadendla S."/>
            <person name="Myers T."/>
            <person name="Yan Y."/>
            <person name="Sichtig H."/>
        </authorList>
    </citation>
    <scope>NUCLEOTIDE SEQUENCE [LARGE SCALE GENOMIC DNA]</scope>
    <source>
        <strain evidence="6 7">FDAARGOS_899</strain>
        <plasmid evidence="6 7">unnamed</plasmid>
    </source>
</reference>
<dbReference type="EMBL" id="CP065685">
    <property type="protein sequence ID" value="QPS42008.1"/>
    <property type="molecule type" value="Genomic_DNA"/>
</dbReference>
<proteinExistence type="inferred from homology"/>
<organism evidence="6 7">
    <name type="scientific">Burkholderia humptydooensis</name>
    <dbReference type="NCBI Taxonomy" id="430531"/>
    <lineage>
        <taxon>Bacteria</taxon>
        <taxon>Pseudomonadati</taxon>
        <taxon>Pseudomonadota</taxon>
        <taxon>Betaproteobacteria</taxon>
        <taxon>Burkholderiales</taxon>
        <taxon>Burkholderiaceae</taxon>
        <taxon>Burkholderia</taxon>
        <taxon>pseudomallei group</taxon>
    </lineage>
</organism>
<dbReference type="PANTHER" id="PTHR10196">
    <property type="entry name" value="SUGAR KINASE"/>
    <property type="match status" value="1"/>
</dbReference>
<dbReference type="Pfam" id="PF02782">
    <property type="entry name" value="FGGY_C"/>
    <property type="match status" value="1"/>
</dbReference>
<dbReference type="InterPro" id="IPR018484">
    <property type="entry name" value="FGGY_N"/>
</dbReference>
<dbReference type="Gene3D" id="3.30.420.40">
    <property type="match status" value="2"/>
</dbReference>
<dbReference type="InterPro" id="IPR000577">
    <property type="entry name" value="Carb_kinase_FGGY"/>
</dbReference>
<dbReference type="InterPro" id="IPR018485">
    <property type="entry name" value="FGGY_C"/>
</dbReference>
<protein>
    <submittedName>
        <fullName evidence="6">FGGY-family carbohydrate kinase</fullName>
    </submittedName>
</protein>
<sequence>MNRLFIGIDIGTSGVRAVAQDESGAVLAQSRKPLPAPRREGSSGARITQDPALWWTAVETALHALLDQVDRASVTALAVDGTSGTLLLCDDAGRPLSAGWMYNEASCEAEAARVSTAAPAASPARGLASPLARLLHLQAQHPEAAHALHQAEWIAGCLTGCWGLSDENNALKLGYDVRARCWPDWFDALGVRREMLPRVHPPGTPLALVDGELAQRFGLRAGVLVGAGTTDGVAAFLATGASEIGDAVTSLGSTLVVKQLSDRPVFAPEQGVYSHRLGERWLPGGASNSGGAALLRFFSAAQMDALTPCLRPDEPTGLDYYPLPADGERFPVCDPAWPARVAPRPDDDTHFFQGLLEGMAEVERLAFGRLASLGAPRLTRVFTAGGGAHNAAWRRIRARVLGVPVLQPAHVDAAVGAARLARQAWEAS</sequence>
<dbReference type="AlphaFoldDB" id="A0A7U4P802"/>
<accession>A0A7U4P802</accession>
<dbReference type="PANTHER" id="PTHR10196:SF80">
    <property type="entry name" value="D-RIBULOSE KINASE"/>
    <property type="match status" value="1"/>
</dbReference>
<evidence type="ECO:0000313" key="7">
    <source>
        <dbReference type="Proteomes" id="UP000594943"/>
    </source>
</evidence>
<keyword evidence="6" id="KW-0614">Plasmid</keyword>
<dbReference type="InterPro" id="IPR043129">
    <property type="entry name" value="ATPase_NBD"/>
</dbReference>
<evidence type="ECO:0000259" key="5">
    <source>
        <dbReference type="Pfam" id="PF02782"/>
    </source>
</evidence>
<evidence type="ECO:0000313" key="6">
    <source>
        <dbReference type="EMBL" id="QPS42008.1"/>
    </source>
</evidence>
<dbReference type="CDD" id="cd07783">
    <property type="entry name" value="ASKHA_NBD_FGGY_SePSK_AtXK1-like"/>
    <property type="match status" value="1"/>
</dbReference>
<dbReference type="KEGG" id="bhg:I6G56_00360"/>
<keyword evidence="2" id="KW-0808">Transferase</keyword>
<geneLocation type="plasmid" evidence="6 7">
    <name>unnamed</name>
</geneLocation>
<dbReference type="GO" id="GO:0004856">
    <property type="term" value="F:D-xylulokinase activity"/>
    <property type="evidence" value="ECO:0007669"/>
    <property type="project" value="TreeGrafter"/>
</dbReference>
<name>A0A7U4P802_9BURK</name>
<evidence type="ECO:0000256" key="3">
    <source>
        <dbReference type="ARBA" id="ARBA00022777"/>
    </source>
</evidence>
<dbReference type="GO" id="GO:0019150">
    <property type="term" value="F:D-ribulokinase activity"/>
    <property type="evidence" value="ECO:0007669"/>
    <property type="project" value="TreeGrafter"/>
</dbReference>
<dbReference type="PIRSF" id="PIRSF000538">
    <property type="entry name" value="GlpK"/>
    <property type="match status" value="1"/>
</dbReference>
<keyword evidence="3 6" id="KW-0418">Kinase</keyword>
<dbReference type="GO" id="GO:0005829">
    <property type="term" value="C:cytosol"/>
    <property type="evidence" value="ECO:0007669"/>
    <property type="project" value="TreeGrafter"/>
</dbReference>
<dbReference type="GO" id="GO:0005997">
    <property type="term" value="P:xylulose metabolic process"/>
    <property type="evidence" value="ECO:0007669"/>
    <property type="project" value="TreeGrafter"/>
</dbReference>
<dbReference type="Pfam" id="PF00370">
    <property type="entry name" value="FGGY_N"/>
    <property type="match status" value="1"/>
</dbReference>
<dbReference type="RefSeq" id="WP_009917185.1">
    <property type="nucleotide sequence ID" value="NZ_CP013381.1"/>
</dbReference>